<dbReference type="Gene3D" id="3.40.50.2000">
    <property type="entry name" value="Glycogen Phosphorylase B"/>
    <property type="match status" value="2"/>
</dbReference>
<comment type="caution">
    <text evidence="6">The sequence shown here is derived from an EMBL/GenBank/DDBJ whole genome shotgun (WGS) entry which is preliminary data.</text>
</comment>
<dbReference type="PANTHER" id="PTHR11926:SF1359">
    <property type="entry name" value="GLYCOSYLTRANSFERASE"/>
    <property type="match status" value="1"/>
</dbReference>
<keyword evidence="7" id="KW-1185">Reference proteome</keyword>
<dbReference type="AlphaFoldDB" id="A0A5J9TSI3"/>
<evidence type="ECO:0000313" key="6">
    <source>
        <dbReference type="EMBL" id="TVU14346.1"/>
    </source>
</evidence>
<dbReference type="EMBL" id="RWGY01000031">
    <property type="protein sequence ID" value="TVU14346.1"/>
    <property type="molecule type" value="Genomic_DNA"/>
</dbReference>
<dbReference type="InterPro" id="IPR058980">
    <property type="entry name" value="Glyco_transf_N"/>
</dbReference>
<evidence type="ECO:0000256" key="1">
    <source>
        <dbReference type="ARBA" id="ARBA00009995"/>
    </source>
</evidence>
<dbReference type="Pfam" id="PF26168">
    <property type="entry name" value="Glyco_transf_N"/>
    <property type="match status" value="1"/>
</dbReference>
<dbReference type="FunFam" id="3.40.50.2000:FF:000055">
    <property type="entry name" value="Glycosyltransferase"/>
    <property type="match status" value="1"/>
</dbReference>
<feature type="domain" description="Glycosyltransferase N-terminal" evidence="5">
    <location>
        <begin position="13"/>
        <end position="134"/>
    </location>
</feature>
<accession>A0A5J9TSI3</accession>
<dbReference type="Pfam" id="PF00201">
    <property type="entry name" value="UDPGT"/>
    <property type="match status" value="1"/>
</dbReference>
<organism evidence="6 7">
    <name type="scientific">Eragrostis curvula</name>
    <name type="common">weeping love grass</name>
    <dbReference type="NCBI Taxonomy" id="38414"/>
    <lineage>
        <taxon>Eukaryota</taxon>
        <taxon>Viridiplantae</taxon>
        <taxon>Streptophyta</taxon>
        <taxon>Embryophyta</taxon>
        <taxon>Tracheophyta</taxon>
        <taxon>Spermatophyta</taxon>
        <taxon>Magnoliopsida</taxon>
        <taxon>Liliopsida</taxon>
        <taxon>Poales</taxon>
        <taxon>Poaceae</taxon>
        <taxon>PACMAD clade</taxon>
        <taxon>Chloridoideae</taxon>
        <taxon>Eragrostideae</taxon>
        <taxon>Eragrostidinae</taxon>
        <taxon>Eragrostis</taxon>
    </lineage>
</organism>
<sequence length="489" mass="53098">MGSDVAADKPHAVLVPFPAQGHVTPMLKLAKILHRRGFHVTFVNSEFNHRRLLRSRGAGALDGLPGFRFAAIPDGLPPSDADATQDVPSLCRSTLETCLPHFRSLLADLNAAAVPPVTCVVADSLMCFSVDAAREFGVPCALFWTASACGYMGYRHYRTLMDKGIFPFKEEQLTNGFLDSPVDWAPGLSKHMRLKDFPNFIRSTDPDEFMVHYALNVTERLADADAIILNTFDELEAAALAEMRAMIPPSASIHTVGPLALLAEEVVPAGGALDALGSNLWKEDLSCFAWLDGRAPGSVVFVNYGSVTVMSNAELVEFAWGLANSGHDFLWIVRPDLVTGDAAVLPPEFVAAVEGRGLLASWCPQEAVLRHEAVGVFLTHSGWNSTVESLCAGVPMLCWPFFAEQQTNCRYACAEWGVAVEVGHDVRREAVEEKIREAMAGEKGKEMRRAAVEWRETAVRATRPGGRSYANLDKLVTDVLLSGAAAKSC</sequence>
<dbReference type="Proteomes" id="UP000324897">
    <property type="component" value="Unassembled WGS sequence"/>
</dbReference>
<evidence type="ECO:0000256" key="3">
    <source>
        <dbReference type="RuleBase" id="RU003718"/>
    </source>
</evidence>
<dbReference type="PROSITE" id="PS00375">
    <property type="entry name" value="UDPGT"/>
    <property type="match status" value="1"/>
</dbReference>
<keyword evidence="2 3" id="KW-0808">Transferase</keyword>
<evidence type="ECO:0000259" key="5">
    <source>
        <dbReference type="Pfam" id="PF26168"/>
    </source>
</evidence>
<name>A0A5J9TSI3_9POAL</name>
<dbReference type="InterPro" id="IPR002213">
    <property type="entry name" value="UDP_glucos_trans"/>
</dbReference>
<proteinExistence type="inferred from homology"/>
<evidence type="ECO:0000256" key="4">
    <source>
        <dbReference type="RuleBase" id="RU362057"/>
    </source>
</evidence>
<dbReference type="OrthoDB" id="5835829at2759"/>
<evidence type="ECO:0000313" key="7">
    <source>
        <dbReference type="Proteomes" id="UP000324897"/>
    </source>
</evidence>
<dbReference type="PANTHER" id="PTHR11926">
    <property type="entry name" value="GLUCOSYL/GLUCURONOSYL TRANSFERASES"/>
    <property type="match status" value="1"/>
</dbReference>
<dbReference type="CDD" id="cd03784">
    <property type="entry name" value="GT1_Gtf-like"/>
    <property type="match status" value="1"/>
</dbReference>
<dbReference type="InterPro" id="IPR035595">
    <property type="entry name" value="UDP_glycos_trans_CS"/>
</dbReference>
<dbReference type="EC" id="2.4.1.-" evidence="4"/>
<gene>
    <name evidence="6" type="ORF">EJB05_37809</name>
</gene>
<dbReference type="Gramene" id="TVU14346">
    <property type="protein sequence ID" value="TVU14346"/>
    <property type="gene ID" value="EJB05_37809"/>
</dbReference>
<dbReference type="GO" id="GO:0080043">
    <property type="term" value="F:quercetin 3-O-glucosyltransferase activity"/>
    <property type="evidence" value="ECO:0007669"/>
    <property type="project" value="TreeGrafter"/>
</dbReference>
<dbReference type="FunFam" id="3.40.50.2000:FF:000027">
    <property type="entry name" value="Glycosyltransferase"/>
    <property type="match status" value="1"/>
</dbReference>
<protein>
    <recommendedName>
        <fullName evidence="4">Glycosyltransferase</fullName>
        <ecNumber evidence="4">2.4.1.-</ecNumber>
    </recommendedName>
</protein>
<dbReference type="SUPFAM" id="SSF53756">
    <property type="entry name" value="UDP-Glycosyltransferase/glycogen phosphorylase"/>
    <property type="match status" value="1"/>
</dbReference>
<reference evidence="6 7" key="1">
    <citation type="journal article" date="2019" name="Sci. Rep.">
        <title>A high-quality genome of Eragrostis curvula grass provides insights into Poaceae evolution and supports new strategies to enhance forage quality.</title>
        <authorList>
            <person name="Carballo J."/>
            <person name="Santos B.A.C.M."/>
            <person name="Zappacosta D."/>
            <person name="Garbus I."/>
            <person name="Selva J.P."/>
            <person name="Gallo C.A."/>
            <person name="Diaz A."/>
            <person name="Albertini E."/>
            <person name="Caccamo M."/>
            <person name="Echenique V."/>
        </authorList>
    </citation>
    <scope>NUCLEOTIDE SEQUENCE [LARGE SCALE GENOMIC DNA]</scope>
    <source>
        <strain evidence="7">cv. Victoria</strain>
        <tissue evidence="6">Leaf</tissue>
    </source>
</reference>
<keyword evidence="3" id="KW-0328">Glycosyltransferase</keyword>
<comment type="similarity">
    <text evidence="1 3">Belongs to the UDP-glycosyltransferase family.</text>
</comment>
<dbReference type="GO" id="GO:0080044">
    <property type="term" value="F:quercetin 7-O-glucosyltransferase activity"/>
    <property type="evidence" value="ECO:0007669"/>
    <property type="project" value="TreeGrafter"/>
</dbReference>
<evidence type="ECO:0000256" key="2">
    <source>
        <dbReference type="ARBA" id="ARBA00022679"/>
    </source>
</evidence>